<evidence type="ECO:0000256" key="3">
    <source>
        <dbReference type="ARBA" id="ARBA00022801"/>
    </source>
</evidence>
<dbReference type="HOGENOM" id="CLU_027551_1_1_1"/>
<keyword evidence="3" id="KW-0378">Hydrolase</keyword>
<proteinExistence type="predicted"/>
<dbReference type="Pfam" id="PF00734">
    <property type="entry name" value="CBM_1"/>
    <property type="match status" value="1"/>
</dbReference>
<dbReference type="PROSITE" id="PS51164">
    <property type="entry name" value="CBM1_2"/>
    <property type="match status" value="1"/>
</dbReference>
<sequence>MAATAVLPRVHALSSSLQQVTDFNSTPTNAKMYVYIPTSKVASPPIIVAIHHCDGTGPSYFGETQGYAQNADKYGYIVIYPSSPSSGGCWDVSSTASLTHDGGGDSQTIVNMVKYAETHYGGDINRVYMTGSSSGAMMTNVLAGAYPDIFKAGTLYGGVPDGCFYVAGATPGTTPAWNGECSSGNLIKTAQQWGDQARSYYPGYSGSRPRMLIFHGTIDTTLYYANFGEELKQWSNVLGVSFNHNETNTPIPGYTKIVYGDGTELVGISCYNVGHTPPVRVDDDLAWFGIPGSSTTTPITTSTTAPTTTTSSIVSGQATLWGQCGGIGWAGAMTCVSGSCCTYSNPYYSQC</sequence>
<dbReference type="EMBL" id="KN832891">
    <property type="protein sequence ID" value="KIM94071.1"/>
    <property type="molecule type" value="Genomic_DNA"/>
</dbReference>
<dbReference type="GO" id="GO:0052689">
    <property type="term" value="F:carboxylic ester hydrolase activity"/>
    <property type="evidence" value="ECO:0007669"/>
    <property type="project" value="UniProtKB-KW"/>
</dbReference>
<dbReference type="InParanoid" id="A0A0C3GUL8"/>
<protein>
    <submittedName>
        <fullName evidence="5">Carbohydrate-binding module family 1 protein</fullName>
    </submittedName>
</protein>
<evidence type="ECO:0000256" key="1">
    <source>
        <dbReference type="ARBA" id="ARBA00022487"/>
    </source>
</evidence>
<dbReference type="AlphaFoldDB" id="A0A0C3GUL8"/>
<dbReference type="InterPro" id="IPR029058">
    <property type="entry name" value="AB_hydrolase_fold"/>
</dbReference>
<keyword evidence="6" id="KW-1185">Reference proteome</keyword>
<evidence type="ECO:0000256" key="2">
    <source>
        <dbReference type="ARBA" id="ARBA00022729"/>
    </source>
</evidence>
<name>A0A0C3GUL8_OIDMZ</name>
<evidence type="ECO:0000313" key="6">
    <source>
        <dbReference type="Proteomes" id="UP000054321"/>
    </source>
</evidence>
<keyword evidence="2" id="KW-0732">Signal</keyword>
<keyword evidence="1" id="KW-0719">Serine esterase</keyword>
<dbReference type="InterPro" id="IPR010126">
    <property type="entry name" value="Esterase_phb"/>
</dbReference>
<evidence type="ECO:0000313" key="5">
    <source>
        <dbReference type="EMBL" id="KIM94071.1"/>
    </source>
</evidence>
<dbReference type="OrthoDB" id="2425929at2759"/>
<gene>
    <name evidence="5" type="ORF">OIDMADRAFT_136683</name>
</gene>
<dbReference type="GO" id="GO:0005975">
    <property type="term" value="P:carbohydrate metabolic process"/>
    <property type="evidence" value="ECO:0007669"/>
    <property type="project" value="InterPro"/>
</dbReference>
<dbReference type="PANTHER" id="PTHR43037">
    <property type="entry name" value="UNNAMED PRODUCT-RELATED"/>
    <property type="match status" value="1"/>
</dbReference>
<dbReference type="GO" id="GO:0030248">
    <property type="term" value="F:cellulose binding"/>
    <property type="evidence" value="ECO:0007669"/>
    <property type="project" value="InterPro"/>
</dbReference>
<feature type="domain" description="CBM1" evidence="4">
    <location>
        <begin position="316"/>
        <end position="351"/>
    </location>
</feature>
<organism evidence="5 6">
    <name type="scientific">Oidiodendron maius (strain Zn)</name>
    <dbReference type="NCBI Taxonomy" id="913774"/>
    <lineage>
        <taxon>Eukaryota</taxon>
        <taxon>Fungi</taxon>
        <taxon>Dikarya</taxon>
        <taxon>Ascomycota</taxon>
        <taxon>Pezizomycotina</taxon>
        <taxon>Leotiomycetes</taxon>
        <taxon>Leotiomycetes incertae sedis</taxon>
        <taxon>Myxotrichaceae</taxon>
        <taxon>Oidiodendron</taxon>
    </lineage>
</organism>
<reference evidence="5 6" key="1">
    <citation type="submission" date="2014-04" db="EMBL/GenBank/DDBJ databases">
        <authorList>
            <consortium name="DOE Joint Genome Institute"/>
            <person name="Kuo A."/>
            <person name="Martino E."/>
            <person name="Perotto S."/>
            <person name="Kohler A."/>
            <person name="Nagy L.G."/>
            <person name="Floudas D."/>
            <person name="Copeland A."/>
            <person name="Barry K.W."/>
            <person name="Cichocki N."/>
            <person name="Veneault-Fourrey C."/>
            <person name="LaButti K."/>
            <person name="Lindquist E.A."/>
            <person name="Lipzen A."/>
            <person name="Lundell T."/>
            <person name="Morin E."/>
            <person name="Murat C."/>
            <person name="Sun H."/>
            <person name="Tunlid A."/>
            <person name="Henrissat B."/>
            <person name="Grigoriev I.V."/>
            <person name="Hibbett D.S."/>
            <person name="Martin F."/>
            <person name="Nordberg H.P."/>
            <person name="Cantor M.N."/>
            <person name="Hua S.X."/>
        </authorList>
    </citation>
    <scope>NUCLEOTIDE SEQUENCE [LARGE SCALE GENOMIC DNA]</scope>
    <source>
        <strain evidence="5 6">Zn</strain>
    </source>
</reference>
<dbReference type="GO" id="GO:0005576">
    <property type="term" value="C:extracellular region"/>
    <property type="evidence" value="ECO:0007669"/>
    <property type="project" value="InterPro"/>
</dbReference>
<dbReference type="PROSITE" id="PS00562">
    <property type="entry name" value="CBM1_1"/>
    <property type="match status" value="1"/>
</dbReference>
<dbReference type="Pfam" id="PF10503">
    <property type="entry name" value="Esterase_PHB"/>
    <property type="match status" value="1"/>
</dbReference>
<reference evidence="6" key="2">
    <citation type="submission" date="2015-01" db="EMBL/GenBank/DDBJ databases">
        <title>Evolutionary Origins and Diversification of the Mycorrhizal Mutualists.</title>
        <authorList>
            <consortium name="DOE Joint Genome Institute"/>
            <consortium name="Mycorrhizal Genomics Consortium"/>
            <person name="Kohler A."/>
            <person name="Kuo A."/>
            <person name="Nagy L.G."/>
            <person name="Floudas D."/>
            <person name="Copeland A."/>
            <person name="Barry K.W."/>
            <person name="Cichocki N."/>
            <person name="Veneault-Fourrey C."/>
            <person name="LaButti K."/>
            <person name="Lindquist E.A."/>
            <person name="Lipzen A."/>
            <person name="Lundell T."/>
            <person name="Morin E."/>
            <person name="Murat C."/>
            <person name="Riley R."/>
            <person name="Ohm R."/>
            <person name="Sun H."/>
            <person name="Tunlid A."/>
            <person name="Henrissat B."/>
            <person name="Grigoriev I.V."/>
            <person name="Hibbett D.S."/>
            <person name="Martin F."/>
        </authorList>
    </citation>
    <scope>NUCLEOTIDE SEQUENCE [LARGE SCALE GENOMIC DNA]</scope>
    <source>
        <strain evidence="6">Zn</strain>
    </source>
</reference>
<feature type="non-terminal residue" evidence="5">
    <location>
        <position position="351"/>
    </location>
</feature>
<dbReference type="STRING" id="913774.A0A0C3GUL8"/>
<dbReference type="Gene3D" id="3.40.50.1820">
    <property type="entry name" value="alpha/beta hydrolase"/>
    <property type="match status" value="1"/>
</dbReference>
<dbReference type="PANTHER" id="PTHR43037:SF5">
    <property type="entry name" value="FERULOYL ESTERASE"/>
    <property type="match status" value="1"/>
</dbReference>
<evidence type="ECO:0000259" key="4">
    <source>
        <dbReference type="PROSITE" id="PS51164"/>
    </source>
</evidence>
<dbReference type="SUPFAM" id="SSF53474">
    <property type="entry name" value="alpha/beta-Hydrolases"/>
    <property type="match status" value="2"/>
</dbReference>
<dbReference type="InterPro" id="IPR000254">
    <property type="entry name" value="CBD"/>
</dbReference>
<dbReference type="Proteomes" id="UP000054321">
    <property type="component" value="Unassembled WGS sequence"/>
</dbReference>
<dbReference type="InterPro" id="IPR050955">
    <property type="entry name" value="Plant_Biomass_Hydrol_Est"/>
</dbReference>
<accession>A0A0C3GUL8</accession>
<dbReference type="SMART" id="SM00236">
    <property type="entry name" value="fCBD"/>
    <property type="match status" value="1"/>
</dbReference>